<organism evidence="2 3">
    <name type="scientific">Viridothelium virens</name>
    <name type="common">Speckled blister lichen</name>
    <name type="synonym">Trypethelium virens</name>
    <dbReference type="NCBI Taxonomy" id="1048519"/>
    <lineage>
        <taxon>Eukaryota</taxon>
        <taxon>Fungi</taxon>
        <taxon>Dikarya</taxon>
        <taxon>Ascomycota</taxon>
        <taxon>Pezizomycotina</taxon>
        <taxon>Dothideomycetes</taxon>
        <taxon>Dothideomycetes incertae sedis</taxon>
        <taxon>Trypetheliales</taxon>
        <taxon>Trypetheliaceae</taxon>
        <taxon>Viridothelium</taxon>
    </lineage>
</organism>
<gene>
    <name evidence="2" type="ORF">EV356DRAFT_120867</name>
</gene>
<name>A0A6A6HDF6_VIRVR</name>
<sequence>MYANVSKMACTRCRILGLYCEFAQFGGMCRHCRIEFRQTGAPDVCRVKCDSCRQLTAGQQPADCAQCDIRKPKMCLRCHEHGLDCAFVRDDEMCIQCRLAANNAVAKDGSRKGKGRAGGPVEEQRLEDPHSGDHCIRLCDDHVIMTDGCEDCSHCSRWPLEQGRPAAPARLGTRGAGKYTGS</sequence>
<dbReference type="EMBL" id="ML991791">
    <property type="protein sequence ID" value="KAF2235523.1"/>
    <property type="molecule type" value="Genomic_DNA"/>
</dbReference>
<keyword evidence="3" id="KW-1185">Reference proteome</keyword>
<dbReference type="AlphaFoldDB" id="A0A6A6HDF6"/>
<proteinExistence type="predicted"/>
<dbReference type="Proteomes" id="UP000800092">
    <property type="component" value="Unassembled WGS sequence"/>
</dbReference>
<evidence type="ECO:0000313" key="3">
    <source>
        <dbReference type="Proteomes" id="UP000800092"/>
    </source>
</evidence>
<evidence type="ECO:0000313" key="2">
    <source>
        <dbReference type="EMBL" id="KAF2235523.1"/>
    </source>
</evidence>
<feature type="region of interest" description="Disordered" evidence="1">
    <location>
        <begin position="108"/>
        <end position="130"/>
    </location>
</feature>
<reference evidence="2" key="1">
    <citation type="journal article" date="2020" name="Stud. Mycol.">
        <title>101 Dothideomycetes genomes: a test case for predicting lifestyles and emergence of pathogens.</title>
        <authorList>
            <person name="Haridas S."/>
            <person name="Albert R."/>
            <person name="Binder M."/>
            <person name="Bloem J."/>
            <person name="Labutti K."/>
            <person name="Salamov A."/>
            <person name="Andreopoulos B."/>
            <person name="Baker S."/>
            <person name="Barry K."/>
            <person name="Bills G."/>
            <person name="Bluhm B."/>
            <person name="Cannon C."/>
            <person name="Castanera R."/>
            <person name="Culley D."/>
            <person name="Daum C."/>
            <person name="Ezra D."/>
            <person name="Gonzalez J."/>
            <person name="Henrissat B."/>
            <person name="Kuo A."/>
            <person name="Liang C."/>
            <person name="Lipzen A."/>
            <person name="Lutzoni F."/>
            <person name="Magnuson J."/>
            <person name="Mondo S."/>
            <person name="Nolan M."/>
            <person name="Ohm R."/>
            <person name="Pangilinan J."/>
            <person name="Park H.-J."/>
            <person name="Ramirez L."/>
            <person name="Alfaro M."/>
            <person name="Sun H."/>
            <person name="Tritt A."/>
            <person name="Yoshinaga Y."/>
            <person name="Zwiers L.-H."/>
            <person name="Turgeon B."/>
            <person name="Goodwin S."/>
            <person name="Spatafora J."/>
            <person name="Crous P."/>
            <person name="Grigoriev I."/>
        </authorList>
    </citation>
    <scope>NUCLEOTIDE SEQUENCE</scope>
    <source>
        <strain evidence="2">Tuck. ex Michener</strain>
    </source>
</reference>
<evidence type="ECO:0000256" key="1">
    <source>
        <dbReference type="SAM" id="MobiDB-lite"/>
    </source>
</evidence>
<protein>
    <submittedName>
        <fullName evidence="2">Uncharacterized protein</fullName>
    </submittedName>
</protein>
<accession>A0A6A6HDF6</accession>